<proteinExistence type="predicted"/>
<sequence length="99" mass="11029">MPTDIQACGRPAESVVMATHPRLRPALALQAFPPPPSSSPSPPLLQWKLKRRSPQVGLRSTSSHVSDKMADRLLFLLFDAALPLRRVTQLEKDSQENYI</sequence>
<keyword evidence="2" id="KW-1185">Reference proteome</keyword>
<gene>
    <name evidence="1" type="ORF">DPEC_G00023260</name>
</gene>
<evidence type="ECO:0000313" key="2">
    <source>
        <dbReference type="Proteomes" id="UP001157502"/>
    </source>
</evidence>
<dbReference type="Proteomes" id="UP001157502">
    <property type="component" value="Chromosome 2"/>
</dbReference>
<organism evidence="1 2">
    <name type="scientific">Dallia pectoralis</name>
    <name type="common">Alaska blackfish</name>
    <dbReference type="NCBI Taxonomy" id="75939"/>
    <lineage>
        <taxon>Eukaryota</taxon>
        <taxon>Metazoa</taxon>
        <taxon>Chordata</taxon>
        <taxon>Craniata</taxon>
        <taxon>Vertebrata</taxon>
        <taxon>Euteleostomi</taxon>
        <taxon>Actinopterygii</taxon>
        <taxon>Neopterygii</taxon>
        <taxon>Teleostei</taxon>
        <taxon>Protacanthopterygii</taxon>
        <taxon>Esociformes</taxon>
        <taxon>Umbridae</taxon>
        <taxon>Dallia</taxon>
    </lineage>
</organism>
<comment type="caution">
    <text evidence="1">The sequence shown here is derived from an EMBL/GenBank/DDBJ whole genome shotgun (WGS) entry which is preliminary data.</text>
</comment>
<accession>A0ACC2HHQ1</accession>
<evidence type="ECO:0000313" key="1">
    <source>
        <dbReference type="EMBL" id="KAJ8015160.1"/>
    </source>
</evidence>
<protein>
    <submittedName>
        <fullName evidence="1">Uncharacterized protein</fullName>
    </submittedName>
</protein>
<reference evidence="1" key="1">
    <citation type="submission" date="2021-05" db="EMBL/GenBank/DDBJ databases">
        <authorList>
            <person name="Pan Q."/>
            <person name="Jouanno E."/>
            <person name="Zahm M."/>
            <person name="Klopp C."/>
            <person name="Cabau C."/>
            <person name="Louis A."/>
            <person name="Berthelot C."/>
            <person name="Parey E."/>
            <person name="Roest Crollius H."/>
            <person name="Montfort J."/>
            <person name="Robinson-Rechavi M."/>
            <person name="Bouchez O."/>
            <person name="Lampietro C."/>
            <person name="Lopez Roques C."/>
            <person name="Donnadieu C."/>
            <person name="Postlethwait J."/>
            <person name="Bobe J."/>
            <person name="Dillon D."/>
            <person name="Chandos A."/>
            <person name="von Hippel F."/>
            <person name="Guiguen Y."/>
        </authorList>
    </citation>
    <scope>NUCLEOTIDE SEQUENCE</scope>
    <source>
        <strain evidence="1">YG-Jan2019</strain>
    </source>
</reference>
<dbReference type="EMBL" id="CM055729">
    <property type="protein sequence ID" value="KAJ8015160.1"/>
    <property type="molecule type" value="Genomic_DNA"/>
</dbReference>
<name>A0ACC2HHQ1_DALPE</name>